<dbReference type="InterPro" id="IPR036388">
    <property type="entry name" value="WH-like_DNA-bd_sf"/>
</dbReference>
<evidence type="ECO:0000313" key="6">
    <source>
        <dbReference type="EMBL" id="QKG22932.1"/>
    </source>
</evidence>
<reference evidence="6 7" key="1">
    <citation type="submission" date="2020-05" db="EMBL/GenBank/DDBJ databases">
        <title>Actinomadura verrucosospora NRRL-B18236 (PFL_A860) Genome sequencing and assembly.</title>
        <authorList>
            <person name="Samborskyy M."/>
        </authorList>
    </citation>
    <scope>NUCLEOTIDE SEQUENCE [LARGE SCALE GENOMIC DNA]</scope>
    <source>
        <strain evidence="6 7">NRRL:B18236</strain>
    </source>
</reference>
<accession>A0A7D3VZV6</accession>
<name>A0A7D3VZV6_ACTVE</name>
<proteinExistence type="predicted"/>
<keyword evidence="3" id="KW-0804">Transcription</keyword>
<dbReference type="GO" id="GO:0003700">
    <property type="term" value="F:DNA-binding transcription factor activity"/>
    <property type="evidence" value="ECO:0007669"/>
    <property type="project" value="InterPro"/>
</dbReference>
<evidence type="ECO:0000256" key="2">
    <source>
        <dbReference type="ARBA" id="ARBA00023125"/>
    </source>
</evidence>
<dbReference type="CDD" id="cd00090">
    <property type="entry name" value="HTH_ARSR"/>
    <property type="match status" value="1"/>
</dbReference>
<keyword evidence="7" id="KW-1185">Reference proteome</keyword>
<dbReference type="Gene3D" id="1.10.10.10">
    <property type="entry name" value="Winged helix-like DNA-binding domain superfamily/Winged helix DNA-binding domain"/>
    <property type="match status" value="1"/>
</dbReference>
<dbReference type="Proteomes" id="UP000501240">
    <property type="component" value="Chromosome"/>
</dbReference>
<dbReference type="Pfam" id="PF01022">
    <property type="entry name" value="HTH_5"/>
    <property type="match status" value="1"/>
</dbReference>
<evidence type="ECO:0000256" key="3">
    <source>
        <dbReference type="ARBA" id="ARBA00023163"/>
    </source>
</evidence>
<dbReference type="SUPFAM" id="SSF46785">
    <property type="entry name" value="Winged helix' DNA-binding domain"/>
    <property type="match status" value="1"/>
</dbReference>
<keyword evidence="2" id="KW-0238">DNA-binding</keyword>
<sequence length="650" mass="70405">MEGVEGGQRLAGQADGRGGDVLLQVGEVAGAGDRQDVRALVQRPGQPDLRRGRPELPRDGADRRLVVAAGPPALAPGARQRVERHERDALPLAEAAHLFLLREGADAVGVLDAHDRRDGLRLRHMVRADVGQPEMPDQPGPPHLGERPEPFGEAVVAPEDPQVDQVEVVAAELAEVLLDLRAQRLGRHRVLRPPAGRVARRAHLRGDHQAVRVRGQRAVDQLVRRPQRREVERGGVDVVHAELDGPPQHRDRLPAVARHRVRDQRPAGLRQPHRAEAEPVDGQVAEPPGARIGRIDHVRGHAGRITPGLRWAPLIHTCAKPREGALAELAFSAGDLAQVRFAVSPMWQVVTSLRLLRDASAPPVHRPWLRQVRPRAAGGWLAELVPASGFWPYFLNPAPAGASPELRDETSAILATEPGRVRHDLDHLERHQGRLGPRARALYRSPETHLPRLVEEIHAYWELALAPYWARVRALLDADVLFRARQVAERGAGEALNDLHGSVRWDGSALHLVRRTRPLPRAAAGPGLLLAPSAFTGPRLLGRIVPPDPPQLAYPARGIGTLWEPGPAGGTEALAAVLGRSRARLLAELDAPASTTQLAGRTGLAPSGVSRYLTALRDAGLVSAHRAGRSVLYARTAAAETLLAAAASRH</sequence>
<dbReference type="SMART" id="SM00419">
    <property type="entry name" value="HTH_CRP"/>
    <property type="match status" value="1"/>
</dbReference>
<gene>
    <name evidence="6" type="ORF">ACTIVE_4573</name>
</gene>
<dbReference type="InterPro" id="IPR036390">
    <property type="entry name" value="WH_DNA-bd_sf"/>
</dbReference>
<evidence type="ECO:0000256" key="4">
    <source>
        <dbReference type="SAM" id="MobiDB-lite"/>
    </source>
</evidence>
<organism evidence="6 7">
    <name type="scientific">Actinomadura verrucosospora</name>
    <dbReference type="NCBI Taxonomy" id="46165"/>
    <lineage>
        <taxon>Bacteria</taxon>
        <taxon>Bacillati</taxon>
        <taxon>Actinomycetota</taxon>
        <taxon>Actinomycetes</taxon>
        <taxon>Streptosporangiales</taxon>
        <taxon>Thermomonosporaceae</taxon>
        <taxon>Actinomadura</taxon>
    </lineage>
</organism>
<dbReference type="PANTHER" id="PTHR43132:SF6">
    <property type="entry name" value="HTH-TYPE TRANSCRIPTIONAL REPRESSOR CZRA"/>
    <property type="match status" value="1"/>
</dbReference>
<feature type="region of interest" description="Disordered" evidence="4">
    <location>
        <begin position="34"/>
        <end position="60"/>
    </location>
</feature>
<dbReference type="PANTHER" id="PTHR43132">
    <property type="entry name" value="ARSENICAL RESISTANCE OPERON REPRESSOR ARSR-RELATED"/>
    <property type="match status" value="1"/>
</dbReference>
<dbReference type="PROSITE" id="PS50987">
    <property type="entry name" value="HTH_ARSR_2"/>
    <property type="match status" value="1"/>
</dbReference>
<feature type="region of interest" description="Disordered" evidence="4">
    <location>
        <begin position="263"/>
        <end position="289"/>
    </location>
</feature>
<feature type="compositionally biased region" description="Basic and acidic residues" evidence="4">
    <location>
        <begin position="48"/>
        <end position="60"/>
    </location>
</feature>
<dbReference type="EMBL" id="CP053892">
    <property type="protein sequence ID" value="QKG22932.1"/>
    <property type="molecule type" value="Genomic_DNA"/>
</dbReference>
<feature type="domain" description="HTH arsR-type" evidence="5">
    <location>
        <begin position="562"/>
        <end position="650"/>
    </location>
</feature>
<dbReference type="InterPro" id="IPR001845">
    <property type="entry name" value="HTH_ArsR_DNA-bd_dom"/>
</dbReference>
<dbReference type="SMART" id="SM00418">
    <property type="entry name" value="HTH_ARSR"/>
    <property type="match status" value="1"/>
</dbReference>
<evidence type="ECO:0000256" key="1">
    <source>
        <dbReference type="ARBA" id="ARBA00023015"/>
    </source>
</evidence>
<evidence type="ECO:0000313" key="7">
    <source>
        <dbReference type="Proteomes" id="UP000501240"/>
    </source>
</evidence>
<evidence type="ECO:0000259" key="5">
    <source>
        <dbReference type="PROSITE" id="PS50987"/>
    </source>
</evidence>
<dbReference type="InterPro" id="IPR012318">
    <property type="entry name" value="HTH_CRP"/>
</dbReference>
<dbReference type="AlphaFoldDB" id="A0A7D3VZV6"/>
<protein>
    <recommendedName>
        <fullName evidence="5">HTH arsR-type domain-containing protein</fullName>
    </recommendedName>
</protein>
<dbReference type="InterPro" id="IPR051011">
    <property type="entry name" value="Metal_resp_trans_reg"/>
</dbReference>
<dbReference type="GO" id="GO:0003677">
    <property type="term" value="F:DNA binding"/>
    <property type="evidence" value="ECO:0007669"/>
    <property type="project" value="UniProtKB-KW"/>
</dbReference>
<keyword evidence="1" id="KW-0805">Transcription regulation</keyword>
<dbReference type="InterPro" id="IPR011991">
    <property type="entry name" value="ArsR-like_HTH"/>
</dbReference>